<feature type="compositionally biased region" description="Acidic residues" evidence="5">
    <location>
        <begin position="321"/>
        <end position="330"/>
    </location>
</feature>
<evidence type="ECO:0000256" key="3">
    <source>
        <dbReference type="ARBA" id="ARBA00022490"/>
    </source>
</evidence>
<evidence type="ECO:0000256" key="5">
    <source>
        <dbReference type="SAM" id="MobiDB-lite"/>
    </source>
</evidence>
<gene>
    <name evidence="6" type="ORF">N7460_008823</name>
</gene>
<sequence length="337" mass="36242">LFKLIVGEIRRNQTEKLLAEAFSTTASPTPYHTHQIYNHTFNNMEVLRNSPEASAFVPLAEHQSRTPSSFYEGPPVLHYHSERCKIVILERDLVATPALSALRGESAAASEQDDEKEVAIEGVETWVTSDKLLLFSPTASTGVSIPYPSISLHALQRLRVPGTESPEVQGLYMQIATPSAPSADDEEESITMTIVLPADAPTQETSDGSGETETPTQIFYNSVSACSNLHPDPVEPGDEDEDDEDGAKWFSAEDADGVVRLGDGGLPPPVAGSSGWITAENMGDFFDEEGNWIAGGEPPSFPLGPGAGTVRAREGENGVGGDEDGGEDDEAKWRRTE</sequence>
<proteinExistence type="predicted"/>
<evidence type="ECO:0000256" key="2">
    <source>
        <dbReference type="ARBA" id="ARBA00004496"/>
    </source>
</evidence>
<accession>A0AAD6I6J1</accession>
<dbReference type="InterPro" id="IPR011993">
    <property type="entry name" value="PH-like_dom_sf"/>
</dbReference>
<evidence type="ECO:0000256" key="4">
    <source>
        <dbReference type="ARBA" id="ARBA00023242"/>
    </source>
</evidence>
<evidence type="ECO:0008006" key="8">
    <source>
        <dbReference type="Google" id="ProtNLM"/>
    </source>
</evidence>
<dbReference type="EMBL" id="JAQJZL010000010">
    <property type="protein sequence ID" value="KAJ6034648.1"/>
    <property type="molecule type" value="Genomic_DNA"/>
</dbReference>
<protein>
    <recommendedName>
        <fullName evidence="8">Regulator of volume decrease after cellular swelling-domain-containing protein</fullName>
    </recommendedName>
</protein>
<reference evidence="6" key="2">
    <citation type="submission" date="2023-01" db="EMBL/GenBank/DDBJ databases">
        <authorList>
            <person name="Petersen C."/>
        </authorList>
    </citation>
    <scope>NUCLEOTIDE SEQUENCE</scope>
    <source>
        <strain evidence="6">IBT 15450</strain>
    </source>
</reference>
<dbReference type="GO" id="GO:0005681">
    <property type="term" value="C:spliceosomal complex"/>
    <property type="evidence" value="ECO:0007669"/>
    <property type="project" value="TreeGrafter"/>
</dbReference>
<dbReference type="PANTHER" id="PTHR21399">
    <property type="entry name" value="CHLORIDE CONDUCTANCE REGULATORY PROTEIN ICLN"/>
    <property type="match status" value="1"/>
</dbReference>
<dbReference type="Proteomes" id="UP001219568">
    <property type="component" value="Unassembled WGS sequence"/>
</dbReference>
<feature type="region of interest" description="Disordered" evidence="5">
    <location>
        <begin position="290"/>
        <end position="337"/>
    </location>
</feature>
<reference evidence="6" key="1">
    <citation type="journal article" date="2023" name="IMA Fungus">
        <title>Comparative genomic study of the Penicillium genus elucidates a diverse pangenome and 15 lateral gene transfer events.</title>
        <authorList>
            <person name="Petersen C."/>
            <person name="Sorensen T."/>
            <person name="Nielsen M.R."/>
            <person name="Sondergaard T.E."/>
            <person name="Sorensen J.L."/>
            <person name="Fitzpatrick D.A."/>
            <person name="Frisvad J.C."/>
            <person name="Nielsen K.L."/>
        </authorList>
    </citation>
    <scope>NUCLEOTIDE SEQUENCE</scope>
    <source>
        <strain evidence="6">IBT 15450</strain>
    </source>
</reference>
<keyword evidence="4" id="KW-0539">Nucleus</keyword>
<comment type="caution">
    <text evidence="6">The sequence shown here is derived from an EMBL/GenBank/DDBJ whole genome shotgun (WGS) entry which is preliminary data.</text>
</comment>
<dbReference type="AlphaFoldDB" id="A0AAD6I6J1"/>
<dbReference type="Gene3D" id="2.30.29.30">
    <property type="entry name" value="Pleckstrin-homology domain (PH domain)/Phosphotyrosine-binding domain (PTB)"/>
    <property type="match status" value="1"/>
</dbReference>
<dbReference type="Pfam" id="PF03517">
    <property type="entry name" value="Voldacs"/>
    <property type="match status" value="1"/>
</dbReference>
<evidence type="ECO:0000256" key="1">
    <source>
        <dbReference type="ARBA" id="ARBA00004123"/>
    </source>
</evidence>
<organism evidence="6 7">
    <name type="scientific">Penicillium canescens</name>
    <dbReference type="NCBI Taxonomy" id="5083"/>
    <lineage>
        <taxon>Eukaryota</taxon>
        <taxon>Fungi</taxon>
        <taxon>Dikarya</taxon>
        <taxon>Ascomycota</taxon>
        <taxon>Pezizomycotina</taxon>
        <taxon>Eurotiomycetes</taxon>
        <taxon>Eurotiomycetidae</taxon>
        <taxon>Eurotiales</taxon>
        <taxon>Aspergillaceae</taxon>
        <taxon>Penicillium</taxon>
    </lineage>
</organism>
<evidence type="ECO:0000313" key="7">
    <source>
        <dbReference type="Proteomes" id="UP001219568"/>
    </source>
</evidence>
<feature type="region of interest" description="Disordered" evidence="5">
    <location>
        <begin position="226"/>
        <end position="245"/>
    </location>
</feature>
<dbReference type="GO" id="GO:0045292">
    <property type="term" value="P:mRNA cis splicing, via spliceosome"/>
    <property type="evidence" value="ECO:0007669"/>
    <property type="project" value="TreeGrafter"/>
</dbReference>
<dbReference type="GO" id="GO:0005829">
    <property type="term" value="C:cytosol"/>
    <property type="evidence" value="ECO:0007669"/>
    <property type="project" value="TreeGrafter"/>
</dbReference>
<feature type="compositionally biased region" description="Acidic residues" evidence="5">
    <location>
        <begin position="235"/>
        <end position="245"/>
    </location>
</feature>
<evidence type="ECO:0000313" key="6">
    <source>
        <dbReference type="EMBL" id="KAJ6034648.1"/>
    </source>
</evidence>
<comment type="subcellular location">
    <subcellularLocation>
        <location evidence="2">Cytoplasm</location>
    </subcellularLocation>
    <subcellularLocation>
        <location evidence="1">Nucleus</location>
    </subcellularLocation>
</comment>
<dbReference type="GO" id="GO:0034715">
    <property type="term" value="C:pICln-Sm protein complex"/>
    <property type="evidence" value="ECO:0007669"/>
    <property type="project" value="TreeGrafter"/>
</dbReference>
<dbReference type="PANTHER" id="PTHR21399:SF0">
    <property type="entry name" value="METHYLOSOME SUBUNIT PICLN"/>
    <property type="match status" value="1"/>
</dbReference>
<keyword evidence="7" id="KW-1185">Reference proteome</keyword>
<feature type="non-terminal residue" evidence="6">
    <location>
        <position position="337"/>
    </location>
</feature>
<keyword evidence="3" id="KW-0963">Cytoplasm</keyword>
<dbReference type="GO" id="GO:0000387">
    <property type="term" value="P:spliceosomal snRNP assembly"/>
    <property type="evidence" value="ECO:0007669"/>
    <property type="project" value="TreeGrafter"/>
</dbReference>
<name>A0AAD6I6J1_PENCN</name>
<dbReference type="InterPro" id="IPR039924">
    <property type="entry name" value="ICln/Lot5/Saf5"/>
</dbReference>